<evidence type="ECO:0000313" key="1">
    <source>
        <dbReference type="EMBL" id="GFG68011.1"/>
    </source>
</evidence>
<reference evidence="1" key="2">
    <citation type="submission" date="2020-02" db="EMBL/GenBank/DDBJ databases">
        <authorList>
            <person name="Matsumoto Y."/>
            <person name="Kinjo T."/>
            <person name="Motooka D."/>
            <person name="Nabeya D."/>
            <person name="Jung N."/>
            <person name="Uechi K."/>
            <person name="Horii T."/>
            <person name="Iida T."/>
            <person name="Fujita J."/>
            <person name="Nakamura S."/>
        </authorList>
    </citation>
    <scope>NUCLEOTIDE SEQUENCE</scope>
    <source>
        <strain evidence="1">JCM 13573</strain>
    </source>
</reference>
<dbReference type="Gene3D" id="3.30.530.20">
    <property type="match status" value="1"/>
</dbReference>
<reference evidence="2" key="3">
    <citation type="submission" date="2020-11" db="EMBL/GenBank/DDBJ databases">
        <title>Intraspecies plasmid and genomic variation of Mycobacterium kubicae revealed by the complete genome sequences of two clinical isolates.</title>
        <authorList>
            <person name="Hendrix J.R."/>
            <person name="Epperson L.E."/>
            <person name="Honda J.R."/>
            <person name="Strong M."/>
        </authorList>
    </citation>
    <scope>NUCLEOTIDE SEQUENCE</scope>
    <source>
        <strain evidence="2">JCM 13573</strain>
    </source>
</reference>
<dbReference type="InterPro" id="IPR019587">
    <property type="entry name" value="Polyketide_cyclase/dehydratase"/>
</dbReference>
<dbReference type="SUPFAM" id="SSF55961">
    <property type="entry name" value="Bet v1-like"/>
    <property type="match status" value="1"/>
</dbReference>
<dbReference type="CDD" id="cd07821">
    <property type="entry name" value="PYR_PYL_RCAR_like"/>
    <property type="match status" value="1"/>
</dbReference>
<protein>
    <submittedName>
        <fullName evidence="2">SRPBCC family protein</fullName>
    </submittedName>
</protein>
<evidence type="ECO:0000313" key="4">
    <source>
        <dbReference type="Proteomes" id="UP000663583"/>
    </source>
</evidence>
<gene>
    <name evidence="2" type="ORF">I2456_16340</name>
    <name evidence="1" type="ORF">MKUB_55010</name>
</gene>
<keyword evidence="3" id="KW-1185">Reference proteome</keyword>
<dbReference type="InterPro" id="IPR023393">
    <property type="entry name" value="START-like_dom_sf"/>
</dbReference>
<evidence type="ECO:0000313" key="2">
    <source>
        <dbReference type="EMBL" id="QPI36132.1"/>
    </source>
</evidence>
<dbReference type="Pfam" id="PF10604">
    <property type="entry name" value="Polyketide_cyc2"/>
    <property type="match status" value="1"/>
</dbReference>
<dbReference type="Proteomes" id="UP000663583">
    <property type="component" value="Chromosome"/>
</dbReference>
<proteinExistence type="predicted"/>
<dbReference type="RefSeq" id="WP_068157925.1">
    <property type="nucleotide sequence ID" value="NZ_BLKU01000005.1"/>
</dbReference>
<dbReference type="KEGG" id="mku:I2456_16340"/>
<name>A0AAX1J6J2_9MYCO</name>
<organism evidence="2 4">
    <name type="scientific">Mycobacterium kubicae</name>
    <dbReference type="NCBI Taxonomy" id="120959"/>
    <lineage>
        <taxon>Bacteria</taxon>
        <taxon>Bacillati</taxon>
        <taxon>Actinomycetota</taxon>
        <taxon>Actinomycetes</taxon>
        <taxon>Mycobacteriales</taxon>
        <taxon>Mycobacteriaceae</taxon>
        <taxon>Mycobacterium</taxon>
        <taxon>Mycobacterium simiae complex</taxon>
    </lineage>
</organism>
<accession>A0AAX1J6J2</accession>
<dbReference type="Proteomes" id="UP000465306">
    <property type="component" value="Unassembled WGS sequence"/>
</dbReference>
<evidence type="ECO:0000313" key="3">
    <source>
        <dbReference type="Proteomes" id="UP000465306"/>
    </source>
</evidence>
<dbReference type="AlphaFoldDB" id="A0AAX1J6J2"/>
<dbReference type="EMBL" id="BLKU01000005">
    <property type="protein sequence ID" value="GFG68011.1"/>
    <property type="molecule type" value="Genomic_DNA"/>
</dbReference>
<sequence>MVEIHVERTIAAPIEDVFDWLADPKSLTAAPLALKAGYRKDSPPPGAGAVREVIGAGMWFREDITAYNRPHSYSYLIVRSVPAFDHDGGTLTFTSIGEGTHVDWLTNYTHPAYAGGKLMEAVSRRLLRSSFQSILDACAKALER</sequence>
<dbReference type="EMBL" id="CP065047">
    <property type="protein sequence ID" value="QPI36132.1"/>
    <property type="molecule type" value="Genomic_DNA"/>
</dbReference>
<reference evidence="1 3" key="1">
    <citation type="journal article" date="2019" name="Emerg. Microbes Infect.">
        <title>Comprehensive subspecies identification of 175 nontuberculous mycobacteria species based on 7547 genomic profiles.</title>
        <authorList>
            <person name="Matsumoto Y."/>
            <person name="Kinjo T."/>
            <person name="Motooka D."/>
            <person name="Nabeya D."/>
            <person name="Jung N."/>
            <person name="Uechi K."/>
            <person name="Horii T."/>
            <person name="Iida T."/>
            <person name="Fujita J."/>
            <person name="Nakamura S."/>
        </authorList>
    </citation>
    <scope>NUCLEOTIDE SEQUENCE [LARGE SCALE GENOMIC DNA]</scope>
    <source>
        <strain evidence="1 3">JCM 13573</strain>
    </source>
</reference>